<feature type="compositionally biased region" description="Pro residues" evidence="1">
    <location>
        <begin position="12"/>
        <end position="21"/>
    </location>
</feature>
<feature type="region of interest" description="Disordered" evidence="1">
    <location>
        <begin position="1"/>
        <end position="21"/>
    </location>
</feature>
<feature type="transmembrane region" description="Helical" evidence="2">
    <location>
        <begin position="58"/>
        <end position="82"/>
    </location>
</feature>
<keyword evidence="2" id="KW-1133">Transmembrane helix</keyword>
<dbReference type="AlphaFoldDB" id="A0A8J3GPT5"/>
<sequence length="117" mass="12131">MIVTSSPTGATPVPPPPPPPARPPAITPLGLAALVVSCVCTAWLGVEILLRTEDAADWLVSASFVVAIVLAAVVVVLAVLAWRQDRKRGGLWGVIAVTMAASDRAFLALFTFMEGLG</sequence>
<feature type="transmembrane region" description="Helical" evidence="2">
    <location>
        <begin position="89"/>
        <end position="113"/>
    </location>
</feature>
<evidence type="ECO:0000313" key="4">
    <source>
        <dbReference type="Proteomes" id="UP000617531"/>
    </source>
</evidence>
<gene>
    <name evidence="3" type="ORF">GCM10011600_10930</name>
</gene>
<evidence type="ECO:0000256" key="2">
    <source>
        <dbReference type="SAM" id="Phobius"/>
    </source>
</evidence>
<reference evidence="3" key="2">
    <citation type="submission" date="2020-09" db="EMBL/GenBank/DDBJ databases">
        <authorList>
            <person name="Sun Q."/>
            <person name="Zhou Y."/>
        </authorList>
    </citation>
    <scope>NUCLEOTIDE SEQUENCE</scope>
    <source>
        <strain evidence="3">CGMCC 1.16548</strain>
    </source>
</reference>
<name>A0A8J3GPT5_9MICO</name>
<dbReference type="Proteomes" id="UP000617531">
    <property type="component" value="Unassembled WGS sequence"/>
</dbReference>
<keyword evidence="2" id="KW-0472">Membrane</keyword>
<protein>
    <submittedName>
        <fullName evidence="3">Uncharacterized protein</fullName>
    </submittedName>
</protein>
<organism evidence="3 4">
    <name type="scientific">Pseudolysinimonas yzui</name>
    <dbReference type="NCBI Taxonomy" id="2708254"/>
    <lineage>
        <taxon>Bacteria</taxon>
        <taxon>Bacillati</taxon>
        <taxon>Actinomycetota</taxon>
        <taxon>Actinomycetes</taxon>
        <taxon>Micrococcales</taxon>
        <taxon>Microbacteriaceae</taxon>
        <taxon>Pseudolysinimonas</taxon>
    </lineage>
</organism>
<keyword evidence="4" id="KW-1185">Reference proteome</keyword>
<accession>A0A8J3GPT5</accession>
<evidence type="ECO:0000256" key="1">
    <source>
        <dbReference type="SAM" id="MobiDB-lite"/>
    </source>
</evidence>
<reference evidence="3" key="1">
    <citation type="journal article" date="2014" name="Int. J. Syst. Evol. Microbiol.">
        <title>Complete genome sequence of Corynebacterium casei LMG S-19264T (=DSM 44701T), isolated from a smear-ripened cheese.</title>
        <authorList>
            <consortium name="US DOE Joint Genome Institute (JGI-PGF)"/>
            <person name="Walter F."/>
            <person name="Albersmeier A."/>
            <person name="Kalinowski J."/>
            <person name="Ruckert C."/>
        </authorList>
    </citation>
    <scope>NUCLEOTIDE SEQUENCE</scope>
    <source>
        <strain evidence="3">CGMCC 1.16548</strain>
    </source>
</reference>
<comment type="caution">
    <text evidence="3">The sequence shown here is derived from an EMBL/GenBank/DDBJ whole genome shotgun (WGS) entry which is preliminary data.</text>
</comment>
<dbReference type="EMBL" id="BNAI01000001">
    <property type="protein sequence ID" value="GHF11495.1"/>
    <property type="molecule type" value="Genomic_DNA"/>
</dbReference>
<evidence type="ECO:0000313" key="3">
    <source>
        <dbReference type="EMBL" id="GHF11495.1"/>
    </source>
</evidence>
<keyword evidence="2" id="KW-0812">Transmembrane</keyword>
<feature type="transmembrane region" description="Helical" evidence="2">
    <location>
        <begin position="25"/>
        <end position="46"/>
    </location>
</feature>
<proteinExistence type="predicted"/>